<dbReference type="KEGG" id="sqz:FQU76_09825"/>
<dbReference type="CDD" id="cd04496">
    <property type="entry name" value="SSB_OBF"/>
    <property type="match status" value="1"/>
</dbReference>
<feature type="region of interest" description="Disordered" evidence="3">
    <location>
        <begin position="88"/>
        <end position="114"/>
    </location>
</feature>
<feature type="compositionally biased region" description="Gly residues" evidence="3">
    <location>
        <begin position="93"/>
        <end position="102"/>
    </location>
</feature>
<dbReference type="RefSeq" id="WP_146480076.1">
    <property type="nucleotide sequence ID" value="NZ_CP042266.1"/>
</dbReference>
<reference evidence="4 5" key="1">
    <citation type="submission" date="2019-07" db="EMBL/GenBank/DDBJ databases">
        <authorList>
            <person name="Zhu P."/>
        </authorList>
    </citation>
    <scope>NUCLEOTIDE SEQUENCE [LARGE SCALE GENOMIC DNA]</scope>
    <source>
        <strain evidence="4 5">SSL-25</strain>
    </source>
</reference>
<dbReference type="PROSITE" id="PS50935">
    <property type="entry name" value="SSB"/>
    <property type="match status" value="1"/>
</dbReference>
<gene>
    <name evidence="4" type="ORF">FQU76_09825</name>
</gene>
<accession>A0A5B8J4S8</accession>
<dbReference type="OrthoDB" id="4427276at2"/>
<dbReference type="SUPFAM" id="SSF50249">
    <property type="entry name" value="Nucleic acid-binding proteins"/>
    <property type="match status" value="1"/>
</dbReference>
<organism evidence="4 5">
    <name type="scientific">Streptomyces qinzhouensis</name>
    <dbReference type="NCBI Taxonomy" id="2599401"/>
    <lineage>
        <taxon>Bacteria</taxon>
        <taxon>Bacillati</taxon>
        <taxon>Actinomycetota</taxon>
        <taxon>Actinomycetes</taxon>
        <taxon>Kitasatosporales</taxon>
        <taxon>Streptomycetaceae</taxon>
        <taxon>Streptomyces</taxon>
    </lineage>
</organism>
<dbReference type="EMBL" id="CP042266">
    <property type="protein sequence ID" value="QDY76785.1"/>
    <property type="molecule type" value="Genomic_DNA"/>
</dbReference>
<name>A0A5B8J4S8_9ACTN</name>
<evidence type="ECO:0000256" key="3">
    <source>
        <dbReference type="SAM" id="MobiDB-lite"/>
    </source>
</evidence>
<proteinExistence type="predicted"/>
<dbReference type="InterPro" id="IPR012340">
    <property type="entry name" value="NA-bd_OB-fold"/>
</dbReference>
<evidence type="ECO:0000313" key="4">
    <source>
        <dbReference type="EMBL" id="QDY76785.1"/>
    </source>
</evidence>
<protein>
    <submittedName>
        <fullName evidence="4">Single-stranded DNA-binding protein</fullName>
    </submittedName>
</protein>
<dbReference type="AlphaFoldDB" id="A0A5B8J4S8"/>
<dbReference type="Proteomes" id="UP000320580">
    <property type="component" value="Chromosome"/>
</dbReference>
<keyword evidence="5" id="KW-1185">Reference proteome</keyword>
<evidence type="ECO:0000256" key="2">
    <source>
        <dbReference type="PROSITE-ProRule" id="PRU00252"/>
    </source>
</evidence>
<evidence type="ECO:0000256" key="1">
    <source>
        <dbReference type="ARBA" id="ARBA00023125"/>
    </source>
</evidence>
<dbReference type="Pfam" id="PF00436">
    <property type="entry name" value="SSB"/>
    <property type="match status" value="1"/>
</dbReference>
<evidence type="ECO:0000313" key="5">
    <source>
        <dbReference type="Proteomes" id="UP000320580"/>
    </source>
</evidence>
<sequence length="160" mass="16821">MSETTVTLVGNAATAVEYRETGNGPVARFRMAVTPRRWDRLRSVWTDGPTSFYTVFAWRGLAANVSGSVSVGDPLMVHGRLRVRELDRRMDEGGGTGPGGVREAGPEPGRAGDGGRRVFVDIDAIAVGHDLNRGTSAFRRAVRSVVGAADAGPEAAAAVA</sequence>
<keyword evidence="1 2" id="KW-0238">DNA-binding</keyword>
<dbReference type="Gene3D" id="2.40.50.140">
    <property type="entry name" value="Nucleic acid-binding proteins"/>
    <property type="match status" value="1"/>
</dbReference>
<dbReference type="InterPro" id="IPR000424">
    <property type="entry name" value="Primosome_PriB/ssb"/>
</dbReference>
<dbReference type="GO" id="GO:0003697">
    <property type="term" value="F:single-stranded DNA binding"/>
    <property type="evidence" value="ECO:0007669"/>
    <property type="project" value="InterPro"/>
</dbReference>